<organism evidence="1 2">
    <name type="scientific">Escherichia coli</name>
    <dbReference type="NCBI Taxonomy" id="562"/>
    <lineage>
        <taxon>Bacteria</taxon>
        <taxon>Pseudomonadati</taxon>
        <taxon>Pseudomonadota</taxon>
        <taxon>Gammaproteobacteria</taxon>
        <taxon>Enterobacterales</taxon>
        <taxon>Enterobacteriaceae</taxon>
        <taxon>Escherichia</taxon>
    </lineage>
</organism>
<evidence type="ECO:0008006" key="3">
    <source>
        <dbReference type="Google" id="ProtNLM"/>
    </source>
</evidence>
<name>A0A8S0FQ32_ECOLX</name>
<accession>A0A8S0FQ32</accession>
<evidence type="ECO:0000313" key="1">
    <source>
        <dbReference type="EMBL" id="BBU82218.1"/>
    </source>
</evidence>
<protein>
    <recommendedName>
        <fullName evidence="3">Sce7726 family protein</fullName>
    </recommendedName>
</protein>
<reference evidence="1 2" key="1">
    <citation type="submission" date="2020-01" db="EMBL/GenBank/DDBJ databases">
        <title>Dynamics of blaIMP-6 dissemination in carbapenem resistant Enterobacteriacea isolated from regional surveillance in Osaka, Japan.</title>
        <authorList>
            <person name="Abe R."/>
            <person name="Akeda Y."/>
            <person name="Sugawara Y."/>
            <person name="Yamamoto N."/>
            <person name="Tomono K."/>
            <person name="Takeuchi D."/>
            <person name="Kawahara R."/>
            <person name="Hamada S."/>
        </authorList>
    </citation>
    <scope>NUCLEOTIDE SEQUENCE [LARGE SCALE GENOMIC DNA]</scope>
    <source>
        <strain evidence="1 2">E300</strain>
    </source>
</reference>
<sequence>MSHNKKEYAKFFRRPIFSSLAKGKDISDLFGSFDSYCYETLFSNNDNNEHEISLRDLFTSLYDFLRLNYRNEYVYKTALVNKIIFGKHSPKTSSSSIELPIKNSIVDVAVFNGTSTAYEIKTEYDSPKRLITQAPDYLDVFDKVYMLVTHPEYASKYCALNLPRVGVMVLNKKDQLSVIKEADSNIDYIKSDSLFSVLRKEEFLAIIEDYTSTKINMPNGLVYEYCKEIFMQMPLNIANKYFISAMKKRCNDKVFLDYIYSLPACLRVLGYATPLSRKQKEFIMNLMDVKIKIC</sequence>
<dbReference type="Proteomes" id="UP000467488">
    <property type="component" value="Chromosome"/>
</dbReference>
<dbReference type="NCBIfam" id="NF033832">
    <property type="entry name" value="sce7726_fam"/>
    <property type="match status" value="1"/>
</dbReference>
<evidence type="ECO:0000313" key="2">
    <source>
        <dbReference type="Proteomes" id="UP000467488"/>
    </source>
</evidence>
<dbReference type="EMBL" id="AP022360">
    <property type="protein sequence ID" value="BBU82218.1"/>
    <property type="molecule type" value="Genomic_DNA"/>
</dbReference>
<dbReference type="InterPro" id="IPR047729">
    <property type="entry name" value="Sce7726-like"/>
</dbReference>
<dbReference type="AlphaFoldDB" id="A0A8S0FQ32"/>
<gene>
    <name evidence="1" type="ORF">EIMP300_36180</name>
</gene>
<proteinExistence type="predicted"/>